<dbReference type="EMBL" id="JACOMF010000004">
    <property type="protein sequence ID" value="MBC4014821.1"/>
    <property type="molecule type" value="Genomic_DNA"/>
</dbReference>
<gene>
    <name evidence="1" type="ORF">H7965_05735</name>
</gene>
<dbReference type="AlphaFoldDB" id="A0A9X0QVP2"/>
<evidence type="ECO:0000313" key="1">
    <source>
        <dbReference type="EMBL" id="MBC4014821.1"/>
    </source>
</evidence>
<accession>A0A9X0QVP2</accession>
<sequence length="159" mass="17302">MLRRTLLLAALLPVPVRAQRLVVPEGEHLRIVARQWGWTVLRDVTAPADAAETALVLIRPQRPVPPEARAGHLAATLRNLRPFRFGPLPAETEVRIGGLPATVIETTATGARSGQILRLRAESRFAPERSWLLVAAAPPAAWDALGPEMLAILQDFHSG</sequence>
<reference evidence="1" key="1">
    <citation type="submission" date="2020-08" db="EMBL/GenBank/DDBJ databases">
        <authorList>
            <person name="Hu Y."/>
            <person name="Nguyen S.V."/>
            <person name="Li F."/>
            <person name="Fanning S."/>
        </authorList>
    </citation>
    <scope>NUCLEOTIDE SEQUENCE</scope>
    <source>
        <strain evidence="1">SYSU D8009</strain>
    </source>
</reference>
<protein>
    <submittedName>
        <fullName evidence="1">Uncharacterized protein</fullName>
    </submittedName>
</protein>
<organism evidence="1 2">
    <name type="scientific">Siccirubricoccus deserti</name>
    <dbReference type="NCBI Taxonomy" id="2013562"/>
    <lineage>
        <taxon>Bacteria</taxon>
        <taxon>Pseudomonadati</taxon>
        <taxon>Pseudomonadota</taxon>
        <taxon>Alphaproteobacteria</taxon>
        <taxon>Acetobacterales</taxon>
        <taxon>Roseomonadaceae</taxon>
        <taxon>Siccirubricoccus</taxon>
    </lineage>
</organism>
<keyword evidence="2" id="KW-1185">Reference proteome</keyword>
<name>A0A9X0QVP2_9PROT</name>
<proteinExistence type="predicted"/>
<comment type="caution">
    <text evidence="1">The sequence shown here is derived from an EMBL/GenBank/DDBJ whole genome shotgun (WGS) entry which is preliminary data.</text>
</comment>
<dbReference type="RefSeq" id="WP_186769583.1">
    <property type="nucleotide sequence ID" value="NZ_JACOMF010000004.1"/>
</dbReference>
<evidence type="ECO:0000313" key="2">
    <source>
        <dbReference type="Proteomes" id="UP000600101"/>
    </source>
</evidence>
<dbReference type="Proteomes" id="UP000600101">
    <property type="component" value="Unassembled WGS sequence"/>
</dbReference>